<evidence type="ECO:0000313" key="1">
    <source>
        <dbReference type="Ensembl" id="ENSSBOP00000023852.1"/>
    </source>
</evidence>
<dbReference type="Proteomes" id="UP000233220">
    <property type="component" value="Unplaced"/>
</dbReference>
<dbReference type="Ensembl" id="ENSSBOT00000040710.1">
    <property type="protein sequence ID" value="ENSSBOP00000023852.1"/>
    <property type="gene ID" value="ENSSBOG00000028433.1"/>
</dbReference>
<reference evidence="1" key="1">
    <citation type="submission" date="2025-08" db="UniProtKB">
        <authorList>
            <consortium name="Ensembl"/>
        </authorList>
    </citation>
    <scope>IDENTIFICATION</scope>
</reference>
<proteinExistence type="predicted"/>
<dbReference type="AlphaFoldDB" id="A0A2K6TW16"/>
<dbReference type="GeneTree" id="ENSGT00910000148276"/>
<reference evidence="1" key="2">
    <citation type="submission" date="2025-09" db="UniProtKB">
        <authorList>
            <consortium name="Ensembl"/>
        </authorList>
    </citation>
    <scope>IDENTIFICATION</scope>
</reference>
<organism evidence="1 2">
    <name type="scientific">Saimiri boliviensis boliviensis</name>
    <name type="common">Bolivian squirrel monkey</name>
    <dbReference type="NCBI Taxonomy" id="39432"/>
    <lineage>
        <taxon>Eukaryota</taxon>
        <taxon>Metazoa</taxon>
        <taxon>Chordata</taxon>
        <taxon>Craniata</taxon>
        <taxon>Vertebrata</taxon>
        <taxon>Euteleostomi</taxon>
        <taxon>Mammalia</taxon>
        <taxon>Eutheria</taxon>
        <taxon>Euarchontoglires</taxon>
        <taxon>Primates</taxon>
        <taxon>Haplorrhini</taxon>
        <taxon>Platyrrhini</taxon>
        <taxon>Cebidae</taxon>
        <taxon>Saimiriinae</taxon>
        <taxon>Saimiri</taxon>
    </lineage>
</organism>
<accession>A0A2K6TW16</accession>
<dbReference type="OMA" id="QICVHHK"/>
<name>A0A2K6TW16_SAIBB</name>
<sequence>MYPILSLQLDRFSNFLEQICVHHKCFFCLSYKRHQQILTGSPGPDLAFCSISWIELQELPLIPGVKRLQ</sequence>
<keyword evidence="2" id="KW-1185">Reference proteome</keyword>
<protein>
    <submittedName>
        <fullName evidence="1">Uncharacterized protein</fullName>
    </submittedName>
</protein>
<evidence type="ECO:0000313" key="2">
    <source>
        <dbReference type="Proteomes" id="UP000233220"/>
    </source>
</evidence>